<dbReference type="Pfam" id="PF03074">
    <property type="entry name" value="GCS"/>
    <property type="match status" value="2"/>
</dbReference>
<evidence type="ECO:0000256" key="6">
    <source>
        <dbReference type="ARBA" id="ARBA00022741"/>
    </source>
</evidence>
<evidence type="ECO:0000256" key="11">
    <source>
        <dbReference type="SAM" id="MobiDB-lite"/>
    </source>
</evidence>
<evidence type="ECO:0000256" key="8">
    <source>
        <dbReference type="ARBA" id="ARBA00030585"/>
    </source>
</evidence>
<feature type="region of interest" description="Disordered" evidence="11">
    <location>
        <begin position="620"/>
        <end position="639"/>
    </location>
</feature>
<keyword evidence="4 10" id="KW-0436">Ligase</keyword>
<evidence type="ECO:0000313" key="12">
    <source>
        <dbReference type="EMBL" id="CAF1352138.1"/>
    </source>
</evidence>
<comment type="caution">
    <text evidence="12">The sequence shown here is derived from an EMBL/GenBank/DDBJ whole genome shotgun (WGS) entry which is preliminary data.</text>
</comment>
<evidence type="ECO:0000256" key="5">
    <source>
        <dbReference type="ARBA" id="ARBA00022684"/>
    </source>
</evidence>
<dbReference type="UniPathway" id="UPA00142">
    <property type="reaction ID" value="UER00209"/>
</dbReference>
<dbReference type="SUPFAM" id="SSF55931">
    <property type="entry name" value="Glutamine synthetase/guanido kinase"/>
    <property type="match status" value="2"/>
</dbReference>
<keyword evidence="5 10" id="KW-0317">Glutathione biosynthesis</keyword>
<dbReference type="Gene3D" id="1.10.8.960">
    <property type="match status" value="1"/>
</dbReference>
<dbReference type="Proteomes" id="UP000663845">
    <property type="component" value="Unassembled WGS sequence"/>
</dbReference>
<dbReference type="GO" id="GO:0005524">
    <property type="term" value="F:ATP binding"/>
    <property type="evidence" value="ECO:0007669"/>
    <property type="project" value="UniProtKB-UniRule"/>
</dbReference>
<evidence type="ECO:0000256" key="9">
    <source>
        <dbReference type="ARBA" id="ARBA00032122"/>
    </source>
</evidence>
<dbReference type="InterPro" id="IPR014746">
    <property type="entry name" value="Gln_synth/guanido_kin_cat_dom"/>
</dbReference>
<evidence type="ECO:0000256" key="3">
    <source>
        <dbReference type="ARBA" id="ARBA00012220"/>
    </source>
</evidence>
<evidence type="ECO:0000256" key="10">
    <source>
        <dbReference type="RuleBase" id="RU367135"/>
    </source>
</evidence>
<dbReference type="InterPro" id="IPR004308">
    <property type="entry name" value="GCS"/>
</dbReference>
<comment type="pathway">
    <text evidence="1 10">Sulfur metabolism; glutathione biosynthesis; glutathione from L-cysteine and L-glutamate: step 1/2.</text>
</comment>
<keyword evidence="6 10" id="KW-0547">Nucleotide-binding</keyword>
<protein>
    <recommendedName>
        <fullName evidence="3 10">Glutamate--cysteine ligase</fullName>
        <ecNumber evidence="3 10">6.3.2.2</ecNumber>
    </recommendedName>
    <alternativeName>
        <fullName evidence="9 10">Gamma-ECS</fullName>
    </alternativeName>
    <alternativeName>
        <fullName evidence="8 10">Gamma-glutamylcysteine synthetase</fullName>
    </alternativeName>
</protein>
<organism evidence="12 13">
    <name type="scientific">Adineta steineri</name>
    <dbReference type="NCBI Taxonomy" id="433720"/>
    <lineage>
        <taxon>Eukaryota</taxon>
        <taxon>Metazoa</taxon>
        <taxon>Spiralia</taxon>
        <taxon>Gnathifera</taxon>
        <taxon>Rotifera</taxon>
        <taxon>Eurotatoria</taxon>
        <taxon>Bdelloidea</taxon>
        <taxon>Adinetida</taxon>
        <taxon>Adinetidae</taxon>
        <taxon>Adineta</taxon>
    </lineage>
</organism>
<dbReference type="PANTHER" id="PTHR11164">
    <property type="entry name" value="GLUTAMATE CYSTEINE LIGASE"/>
    <property type="match status" value="1"/>
</dbReference>
<dbReference type="PANTHER" id="PTHR11164:SF0">
    <property type="entry name" value="GLUTAMATE--CYSTEINE LIGASE CATALYTIC SUBUNIT"/>
    <property type="match status" value="1"/>
</dbReference>
<accession>A0A815HGK4</accession>
<comment type="similarity">
    <text evidence="2 10">Belongs to the glutamate--cysteine ligase type 3 family.</text>
</comment>
<evidence type="ECO:0000256" key="4">
    <source>
        <dbReference type="ARBA" id="ARBA00022598"/>
    </source>
</evidence>
<evidence type="ECO:0000256" key="2">
    <source>
        <dbReference type="ARBA" id="ARBA00008100"/>
    </source>
</evidence>
<reference evidence="12" key="1">
    <citation type="submission" date="2021-02" db="EMBL/GenBank/DDBJ databases">
        <authorList>
            <person name="Nowell W R."/>
        </authorList>
    </citation>
    <scope>NUCLEOTIDE SEQUENCE</scope>
</reference>
<evidence type="ECO:0000313" key="13">
    <source>
        <dbReference type="Proteomes" id="UP000663845"/>
    </source>
</evidence>
<dbReference type="GO" id="GO:0006750">
    <property type="term" value="P:glutathione biosynthetic process"/>
    <property type="evidence" value="ECO:0007669"/>
    <property type="project" value="UniProtKB-UniRule"/>
</dbReference>
<dbReference type="EMBL" id="CAJNOG010000758">
    <property type="protein sequence ID" value="CAF1352138.1"/>
    <property type="molecule type" value="Genomic_DNA"/>
</dbReference>
<evidence type="ECO:0000256" key="7">
    <source>
        <dbReference type="ARBA" id="ARBA00022840"/>
    </source>
</evidence>
<keyword evidence="7 10" id="KW-0067">ATP-binding</keyword>
<name>A0A815HGK4_9BILA</name>
<dbReference type="EC" id="6.3.2.2" evidence="3 10"/>
<gene>
    <name evidence="12" type="ORF">JYZ213_LOCUS35100</name>
</gene>
<sequence length="639" mass="73584">MGLLSEGHPLAWNEIKAALEQLRTYGVDQLLRVYSKCKDRQRDSFTWGDELEYTLVKFDHENKKVQLLLKAHKLLPILHELNKKIDDGECCIAWHPEACDFVVEGVPFQPYGFLPSHLNTVEANMRLRREQVQKFLSEQSDNEFILNIAAFPRYGQGEYTFPPVECSPAHSTEKSLCFPDSLISPIHPRTKSLSENTNERRGAKASINVPIYKDTCTPIPFRDELFKDDPNIIDDHIHLDSTTAGWGCCCLQVTFQAESCEESLELYDQLLPLCPILLCLSAACPIWRVTFQAESCEESLELYDQLLPLCPILLCLSAACPIWRGYLSDIDCRWNIISEAADDRTAEERKQKNLFSRYCSTPCYLTDKNKHLNDVKIPVCETVVTKLTEEGMPETLANHFGHIFIRDPLVIMDRFLHPTDDTNSYHFENLNSLVWNTLRLKPPPLDDDKMGWRVEFRPMDIQMTDFGNAALTVFLALMTRVIITYGLDLTIPISQVNENMNRAHHRDSARQEKFYFQSTTGVTEMRMNEIINGTNDFRGLVPLVRQYISEREDIDADTRYTIEQYLLLVSKRAAGTLLTNASWIRQFVLSHPSYKQDSIVSEEIQYDLLKKIEQISNGREDCPQIKHPKMETHTELHAH</sequence>
<dbReference type="Gene3D" id="3.30.590.50">
    <property type="match status" value="3"/>
</dbReference>
<proteinExistence type="inferred from homology"/>
<comment type="catalytic activity">
    <reaction evidence="10">
        <text>L-cysteine + L-glutamate + ATP = gamma-L-glutamyl-L-cysteine + ADP + phosphate + H(+)</text>
        <dbReference type="Rhea" id="RHEA:13285"/>
        <dbReference type="ChEBI" id="CHEBI:15378"/>
        <dbReference type="ChEBI" id="CHEBI:29985"/>
        <dbReference type="ChEBI" id="CHEBI:30616"/>
        <dbReference type="ChEBI" id="CHEBI:35235"/>
        <dbReference type="ChEBI" id="CHEBI:43474"/>
        <dbReference type="ChEBI" id="CHEBI:58173"/>
        <dbReference type="ChEBI" id="CHEBI:456216"/>
        <dbReference type="EC" id="6.3.2.2"/>
    </reaction>
</comment>
<dbReference type="AlphaFoldDB" id="A0A815HGK4"/>
<dbReference type="GO" id="GO:0004357">
    <property type="term" value="F:glutamate-cysteine ligase activity"/>
    <property type="evidence" value="ECO:0007669"/>
    <property type="project" value="UniProtKB-UniRule"/>
</dbReference>
<evidence type="ECO:0000256" key="1">
    <source>
        <dbReference type="ARBA" id="ARBA00005006"/>
    </source>
</evidence>